<dbReference type="EMBL" id="LDRT01000019">
    <property type="protein sequence ID" value="KTR96076.1"/>
    <property type="molecule type" value="Genomic_DNA"/>
</dbReference>
<sequence>MQGVIDWRSSTEAFPTISMPTFGQAPDREGHRQIDTVRIEVAYDDGTTLSVEPEDLFEQFHYSSARFAMTNVIRSGEDLSDDTREWLEAQARRVGDGRTAQSVTFTWQPVDMDIVAVSARPVGEPTVRKVEL</sequence>
<proteinExistence type="predicted"/>
<gene>
    <name evidence="1" type="ORF">NS220_03810</name>
</gene>
<evidence type="ECO:0000313" key="1">
    <source>
        <dbReference type="EMBL" id="KTR96076.1"/>
    </source>
</evidence>
<dbReference type="PATRIC" id="fig|2033.6.peg.1411"/>
<accession>A0A147F0D0</accession>
<dbReference type="AlphaFoldDB" id="A0A147F0D0"/>
<dbReference type="Proteomes" id="UP000075025">
    <property type="component" value="Unassembled WGS sequence"/>
</dbReference>
<organism evidence="1 2">
    <name type="scientific">Microbacterium testaceum</name>
    <name type="common">Aureobacterium testaceum</name>
    <name type="synonym">Brevibacterium testaceum</name>
    <dbReference type="NCBI Taxonomy" id="2033"/>
    <lineage>
        <taxon>Bacteria</taxon>
        <taxon>Bacillati</taxon>
        <taxon>Actinomycetota</taxon>
        <taxon>Actinomycetes</taxon>
        <taxon>Micrococcales</taxon>
        <taxon>Microbacteriaceae</taxon>
        <taxon>Microbacterium</taxon>
    </lineage>
</organism>
<evidence type="ECO:0000313" key="2">
    <source>
        <dbReference type="Proteomes" id="UP000075025"/>
    </source>
</evidence>
<name>A0A147F0D0_MICTE</name>
<reference evidence="1 2" key="1">
    <citation type="journal article" date="2016" name="Front. Microbiol.">
        <title>Genomic Resource of Rice Seed Associated Bacteria.</title>
        <authorList>
            <person name="Midha S."/>
            <person name="Bansal K."/>
            <person name="Sharma S."/>
            <person name="Kumar N."/>
            <person name="Patil P.P."/>
            <person name="Chaudhry V."/>
            <person name="Patil P.B."/>
        </authorList>
    </citation>
    <scope>NUCLEOTIDE SEQUENCE [LARGE SCALE GENOMIC DNA]</scope>
    <source>
        <strain evidence="1 2">NS220</strain>
    </source>
</reference>
<comment type="caution">
    <text evidence="1">The sequence shown here is derived from an EMBL/GenBank/DDBJ whole genome shotgun (WGS) entry which is preliminary data.</text>
</comment>
<protein>
    <submittedName>
        <fullName evidence="1">Uncharacterized protein</fullName>
    </submittedName>
</protein>